<accession>A0ACC0YX54</accession>
<reference evidence="2" key="1">
    <citation type="journal article" date="2023" name="G3 (Bethesda)">
        <title>Genome assembly and association tests identify interacting loci associated with vigor, precocity, and sex in interspecific pistachio rootstocks.</title>
        <authorList>
            <person name="Palmer W."/>
            <person name="Jacygrad E."/>
            <person name="Sagayaradj S."/>
            <person name="Cavanaugh K."/>
            <person name="Han R."/>
            <person name="Bertier L."/>
            <person name="Beede B."/>
            <person name="Kafkas S."/>
            <person name="Golino D."/>
            <person name="Preece J."/>
            <person name="Michelmore R."/>
        </authorList>
    </citation>
    <scope>NUCLEOTIDE SEQUENCE [LARGE SCALE GENOMIC DNA]</scope>
</reference>
<keyword evidence="2" id="KW-1185">Reference proteome</keyword>
<protein>
    <submittedName>
        <fullName evidence="1">Uncharacterized protein</fullName>
    </submittedName>
</protein>
<gene>
    <name evidence="1" type="ORF">Pint_18698</name>
</gene>
<comment type="caution">
    <text evidence="1">The sequence shown here is derived from an EMBL/GenBank/DDBJ whole genome shotgun (WGS) entry which is preliminary data.</text>
</comment>
<dbReference type="EMBL" id="CM047739">
    <property type="protein sequence ID" value="KAJ0042974.1"/>
    <property type="molecule type" value="Genomic_DNA"/>
</dbReference>
<sequence>MWIFHKQPRVGRKYLRKRFLLKTDLFDFRFWFDQLIGIVTI</sequence>
<evidence type="ECO:0000313" key="2">
    <source>
        <dbReference type="Proteomes" id="UP001163603"/>
    </source>
</evidence>
<dbReference type="Proteomes" id="UP001163603">
    <property type="component" value="Chromosome 4"/>
</dbReference>
<organism evidence="1 2">
    <name type="scientific">Pistacia integerrima</name>
    <dbReference type="NCBI Taxonomy" id="434235"/>
    <lineage>
        <taxon>Eukaryota</taxon>
        <taxon>Viridiplantae</taxon>
        <taxon>Streptophyta</taxon>
        <taxon>Embryophyta</taxon>
        <taxon>Tracheophyta</taxon>
        <taxon>Spermatophyta</taxon>
        <taxon>Magnoliopsida</taxon>
        <taxon>eudicotyledons</taxon>
        <taxon>Gunneridae</taxon>
        <taxon>Pentapetalae</taxon>
        <taxon>rosids</taxon>
        <taxon>malvids</taxon>
        <taxon>Sapindales</taxon>
        <taxon>Anacardiaceae</taxon>
        <taxon>Pistacia</taxon>
    </lineage>
</organism>
<proteinExistence type="predicted"/>
<evidence type="ECO:0000313" key="1">
    <source>
        <dbReference type="EMBL" id="KAJ0042974.1"/>
    </source>
</evidence>
<name>A0ACC0YX54_9ROSI</name>